<sequence length="199" mass="21899">VFQINKHRTTGRPIRALLLFLFLVSALGQACVKTPPPVEPEPPTAPPPAPSVDAPRPPSPPPIPAEPNAPAVPEGELSTRTLEEINRESPLEPIFFQYDSSELDEPARQVIQQNVDVLGTNPTWVVTVEGHCDQRGTPEYNLALGERRALAVRDHLVSLGLNPARVRTVSYGKEFPFDPTDTDEAHATNRRGHFVITDR</sequence>
<evidence type="ECO:0000256" key="4">
    <source>
        <dbReference type="ARBA" id="ARBA00023139"/>
    </source>
</evidence>
<keyword evidence="6" id="KW-0449">Lipoprotein</keyword>
<dbReference type="PANTHER" id="PTHR30329">
    <property type="entry name" value="STATOR ELEMENT OF FLAGELLAR MOTOR COMPLEX"/>
    <property type="match status" value="1"/>
</dbReference>
<proteinExistence type="inferred from homology"/>
<evidence type="ECO:0000256" key="1">
    <source>
        <dbReference type="ARBA" id="ARBA00004442"/>
    </source>
</evidence>
<feature type="non-terminal residue" evidence="9">
    <location>
        <position position="1"/>
    </location>
</feature>
<dbReference type="InterPro" id="IPR006665">
    <property type="entry name" value="OmpA-like"/>
</dbReference>
<keyword evidence="5" id="KW-0998">Cell outer membrane</keyword>
<evidence type="ECO:0000256" key="6">
    <source>
        <dbReference type="ARBA" id="ARBA00023288"/>
    </source>
</evidence>
<feature type="domain" description="OmpA-like" evidence="8">
    <location>
        <begin position="83"/>
        <end position="199"/>
    </location>
</feature>
<dbReference type="SUPFAM" id="SSF103088">
    <property type="entry name" value="OmpA-like"/>
    <property type="match status" value="1"/>
</dbReference>
<feature type="region of interest" description="Disordered" evidence="7">
    <location>
        <begin position="35"/>
        <end position="74"/>
    </location>
</feature>
<evidence type="ECO:0000256" key="5">
    <source>
        <dbReference type="ARBA" id="ARBA00023237"/>
    </source>
</evidence>
<reference evidence="9" key="1">
    <citation type="submission" date="2018-05" db="EMBL/GenBank/DDBJ databases">
        <authorList>
            <person name="Lanie J.A."/>
            <person name="Ng W.-L."/>
            <person name="Kazmierczak K.M."/>
            <person name="Andrzejewski T.M."/>
            <person name="Davidsen T.M."/>
            <person name="Wayne K.J."/>
            <person name="Tettelin H."/>
            <person name="Glass J.I."/>
            <person name="Rusch D."/>
            <person name="Podicherti R."/>
            <person name="Tsui H.-C.T."/>
            <person name="Winkler M.E."/>
        </authorList>
    </citation>
    <scope>NUCLEOTIDE SEQUENCE</scope>
</reference>
<dbReference type="PROSITE" id="PS51123">
    <property type="entry name" value="OMPA_2"/>
    <property type="match status" value="1"/>
</dbReference>
<evidence type="ECO:0000256" key="2">
    <source>
        <dbReference type="ARBA" id="ARBA00022729"/>
    </source>
</evidence>
<dbReference type="InterPro" id="IPR050330">
    <property type="entry name" value="Bact_OuterMem_StrucFunc"/>
</dbReference>
<dbReference type="PANTHER" id="PTHR30329:SF21">
    <property type="entry name" value="LIPOPROTEIN YIAD-RELATED"/>
    <property type="match status" value="1"/>
</dbReference>
<protein>
    <recommendedName>
        <fullName evidence="8">OmpA-like domain-containing protein</fullName>
    </recommendedName>
</protein>
<keyword evidence="2" id="KW-0732">Signal</keyword>
<comment type="subcellular location">
    <subcellularLocation>
        <location evidence="1">Cell outer membrane</location>
    </subcellularLocation>
</comment>
<evidence type="ECO:0000259" key="8">
    <source>
        <dbReference type="PROSITE" id="PS51123"/>
    </source>
</evidence>
<feature type="compositionally biased region" description="Pro residues" evidence="7">
    <location>
        <begin position="35"/>
        <end position="67"/>
    </location>
</feature>
<dbReference type="InterPro" id="IPR036737">
    <property type="entry name" value="OmpA-like_sf"/>
</dbReference>
<dbReference type="GO" id="GO:0051301">
    <property type="term" value="P:cell division"/>
    <property type="evidence" value="ECO:0007669"/>
    <property type="project" value="InterPro"/>
</dbReference>
<keyword evidence="4" id="KW-0564">Palmitate</keyword>
<evidence type="ECO:0000256" key="7">
    <source>
        <dbReference type="SAM" id="MobiDB-lite"/>
    </source>
</evidence>
<dbReference type="InterPro" id="IPR039001">
    <property type="entry name" value="Pal"/>
</dbReference>
<dbReference type="EMBL" id="UINC01067329">
    <property type="protein sequence ID" value="SVB98898.1"/>
    <property type="molecule type" value="Genomic_DNA"/>
</dbReference>
<dbReference type="HAMAP" id="MF_02204">
    <property type="entry name" value="Pal"/>
    <property type="match status" value="1"/>
</dbReference>
<dbReference type="CDD" id="cd07185">
    <property type="entry name" value="OmpA_C-like"/>
    <property type="match status" value="1"/>
</dbReference>
<accession>A0A382IH46</accession>
<dbReference type="AlphaFoldDB" id="A0A382IH46"/>
<dbReference type="Gene3D" id="3.30.1330.60">
    <property type="entry name" value="OmpA-like domain"/>
    <property type="match status" value="1"/>
</dbReference>
<dbReference type="InterPro" id="IPR006664">
    <property type="entry name" value="OMP_bac"/>
</dbReference>
<organism evidence="9">
    <name type="scientific">marine metagenome</name>
    <dbReference type="NCBI Taxonomy" id="408172"/>
    <lineage>
        <taxon>unclassified sequences</taxon>
        <taxon>metagenomes</taxon>
        <taxon>ecological metagenomes</taxon>
    </lineage>
</organism>
<dbReference type="Pfam" id="PF00691">
    <property type="entry name" value="OmpA"/>
    <property type="match status" value="1"/>
</dbReference>
<gene>
    <name evidence="9" type="ORF">METZ01_LOCUS251752</name>
</gene>
<name>A0A382IH46_9ZZZZ</name>
<dbReference type="GO" id="GO:0009279">
    <property type="term" value="C:cell outer membrane"/>
    <property type="evidence" value="ECO:0007669"/>
    <property type="project" value="UniProtKB-SubCell"/>
</dbReference>
<feature type="non-terminal residue" evidence="9">
    <location>
        <position position="199"/>
    </location>
</feature>
<dbReference type="PRINTS" id="PR01021">
    <property type="entry name" value="OMPADOMAIN"/>
</dbReference>
<keyword evidence="3" id="KW-0472">Membrane</keyword>
<evidence type="ECO:0000313" key="9">
    <source>
        <dbReference type="EMBL" id="SVB98898.1"/>
    </source>
</evidence>
<evidence type="ECO:0000256" key="3">
    <source>
        <dbReference type="ARBA" id="ARBA00023136"/>
    </source>
</evidence>